<dbReference type="EMBL" id="NMUH01000889">
    <property type="protein sequence ID" value="MQL86284.1"/>
    <property type="molecule type" value="Genomic_DNA"/>
</dbReference>
<keyword evidence="1" id="KW-0732">Signal</keyword>
<comment type="caution">
    <text evidence="2">The sequence shown here is derived from an EMBL/GenBank/DDBJ whole genome shotgun (WGS) entry which is preliminary data.</text>
</comment>
<dbReference type="SUPFAM" id="SSF49777">
    <property type="entry name" value="PEBP-like"/>
    <property type="match status" value="1"/>
</dbReference>
<evidence type="ECO:0000256" key="1">
    <source>
        <dbReference type="SAM" id="SignalP"/>
    </source>
</evidence>
<dbReference type="InterPro" id="IPR036610">
    <property type="entry name" value="PEBP-like_sf"/>
</dbReference>
<proteinExistence type="predicted"/>
<dbReference type="InterPro" id="IPR008914">
    <property type="entry name" value="PEBP"/>
</dbReference>
<name>A0A843UXD7_COLES</name>
<dbReference type="Proteomes" id="UP000652761">
    <property type="component" value="Unassembled WGS sequence"/>
</dbReference>
<dbReference type="Pfam" id="PF01161">
    <property type="entry name" value="PBP"/>
    <property type="match status" value="1"/>
</dbReference>
<organism evidence="2 3">
    <name type="scientific">Colocasia esculenta</name>
    <name type="common">Wild taro</name>
    <name type="synonym">Arum esculentum</name>
    <dbReference type="NCBI Taxonomy" id="4460"/>
    <lineage>
        <taxon>Eukaryota</taxon>
        <taxon>Viridiplantae</taxon>
        <taxon>Streptophyta</taxon>
        <taxon>Embryophyta</taxon>
        <taxon>Tracheophyta</taxon>
        <taxon>Spermatophyta</taxon>
        <taxon>Magnoliopsida</taxon>
        <taxon>Liliopsida</taxon>
        <taxon>Araceae</taxon>
        <taxon>Aroideae</taxon>
        <taxon>Colocasieae</taxon>
        <taxon>Colocasia</taxon>
    </lineage>
</organism>
<evidence type="ECO:0000313" key="3">
    <source>
        <dbReference type="Proteomes" id="UP000652761"/>
    </source>
</evidence>
<protein>
    <submittedName>
        <fullName evidence="2">Uncharacterized protein</fullName>
    </submittedName>
</protein>
<dbReference type="PANTHER" id="PTHR11362">
    <property type="entry name" value="PHOSPHATIDYLETHANOLAMINE-BINDING PROTEIN"/>
    <property type="match status" value="1"/>
</dbReference>
<gene>
    <name evidence="2" type="ORF">Taro_018821</name>
</gene>
<feature type="chain" id="PRO_5032457845" evidence="1">
    <location>
        <begin position="33"/>
        <end position="210"/>
    </location>
</feature>
<dbReference type="InterPro" id="IPR035810">
    <property type="entry name" value="PEBP_euk"/>
</dbReference>
<accession>A0A843UXD7</accession>
<dbReference type="Gene3D" id="3.90.280.10">
    <property type="entry name" value="PEBP-like"/>
    <property type="match status" value="1"/>
</dbReference>
<dbReference type="OrthoDB" id="2506647at2759"/>
<evidence type="ECO:0000313" key="2">
    <source>
        <dbReference type="EMBL" id="MQL86284.1"/>
    </source>
</evidence>
<keyword evidence="3" id="KW-1185">Reference proteome</keyword>
<feature type="signal peptide" evidence="1">
    <location>
        <begin position="1"/>
        <end position="32"/>
    </location>
</feature>
<reference evidence="2" key="1">
    <citation type="submission" date="2017-07" db="EMBL/GenBank/DDBJ databases">
        <title>Taro Niue Genome Assembly and Annotation.</title>
        <authorList>
            <person name="Atibalentja N."/>
            <person name="Keating K."/>
            <person name="Fields C.J."/>
        </authorList>
    </citation>
    <scope>NUCLEOTIDE SEQUENCE</scope>
    <source>
        <strain evidence="2">Niue_2</strain>
        <tissue evidence="2">Leaf</tissue>
    </source>
</reference>
<sequence>MRIPGVARCESALQPLLPALLVIAFAFAVASAAPKPAPIGPLLQARVIPDVIDEFRPSAEVAVRYGGTQVVDGHDIRPSIAAKPPDVRIRGAGCGSSGDLYALVMSDPDAPSPSNPSKREWLHWIVVDVPGGSDITKGKELVPYAGPTPPIGVHRYVFAIFKQKGTLQGITTPSSRASFKTRAFAAEHGLGLPVAALYFNATKEPASTNY</sequence>
<dbReference type="AlphaFoldDB" id="A0A843UXD7"/>
<dbReference type="PANTHER" id="PTHR11362:SF82">
    <property type="entry name" value="PHOSPHATIDYLETHANOLAMINE-BINDING PROTEIN 4"/>
    <property type="match status" value="1"/>
</dbReference>
<dbReference type="CDD" id="cd00866">
    <property type="entry name" value="PEBP_euk"/>
    <property type="match status" value="1"/>
</dbReference>